<dbReference type="Proteomes" id="UP000245369">
    <property type="component" value="Chromosome"/>
</dbReference>
<dbReference type="InterPro" id="IPR032083">
    <property type="entry name" value="DUF4811"/>
</dbReference>
<proteinExistence type="predicted"/>
<keyword evidence="1" id="KW-0472">Membrane</keyword>
<dbReference type="Pfam" id="PF16069">
    <property type="entry name" value="DUF4811"/>
    <property type="match status" value="1"/>
</dbReference>
<evidence type="ECO:0000256" key="1">
    <source>
        <dbReference type="SAM" id="Phobius"/>
    </source>
</evidence>
<feature type="transmembrane region" description="Helical" evidence="1">
    <location>
        <begin position="28"/>
        <end position="45"/>
    </location>
</feature>
<dbReference type="RefSeq" id="WP_004205710.1">
    <property type="nucleotide sequence ID" value="NZ_CP029490.1"/>
</dbReference>
<keyword evidence="3" id="KW-1185">Reference proteome</keyword>
<reference evidence="2 3" key="1">
    <citation type="submission" date="2018-05" db="EMBL/GenBank/DDBJ databases">
        <title>Complete genome sequences of Streptococcus sobrinus.</title>
        <authorList>
            <person name="Sales M."/>
            <person name="Jensen P.A."/>
        </authorList>
    </citation>
    <scope>NUCLEOTIDE SEQUENCE [LARGE SCALE GENOMIC DNA]</scope>
    <source>
        <strain evidence="2 3">SL1</strain>
    </source>
</reference>
<accession>A0ABN5LGW7</accession>
<name>A0ABN5LGW7_9STRE</name>
<evidence type="ECO:0000313" key="2">
    <source>
        <dbReference type="EMBL" id="AWN20209.1"/>
    </source>
</evidence>
<protein>
    <submittedName>
        <fullName evidence="2">DUF4811 domain-containing protein</fullName>
    </submittedName>
</protein>
<gene>
    <name evidence="2" type="ORF">DK182_02120</name>
</gene>
<dbReference type="GeneID" id="93923313"/>
<keyword evidence="1" id="KW-0812">Transmembrane</keyword>
<evidence type="ECO:0000313" key="3">
    <source>
        <dbReference type="Proteomes" id="UP000245369"/>
    </source>
</evidence>
<sequence>MMILIIALATLATFVSWMLISKASLRYLLGILSMAILGLSVYFLTDHFLNHTGMKVETTTTTQQIYSAGDPSQAYGMIIYKNLGTKTDNKVIIYRNQKDDKKATSHFVPDKKDAIEAVKKSADFELADVKQAQVKTTTKRYVWKSQTAKRLYGFGGENKELVSQKSVVQLPKKTWLALTPDQAKKLSSVAGQMKEQMESQMAANPQQARQIQELAQSDPQAYAQMQVKMIKEILKIKS</sequence>
<dbReference type="EMBL" id="CP029490">
    <property type="protein sequence ID" value="AWN20209.1"/>
    <property type="molecule type" value="Genomic_DNA"/>
</dbReference>
<keyword evidence="1" id="KW-1133">Transmembrane helix</keyword>
<organism evidence="2 3">
    <name type="scientific">Streptococcus sobrinus</name>
    <dbReference type="NCBI Taxonomy" id="1310"/>
    <lineage>
        <taxon>Bacteria</taxon>
        <taxon>Bacillati</taxon>
        <taxon>Bacillota</taxon>
        <taxon>Bacilli</taxon>
        <taxon>Lactobacillales</taxon>
        <taxon>Streptococcaceae</taxon>
        <taxon>Streptococcus</taxon>
    </lineage>
</organism>